<protein>
    <submittedName>
        <fullName evidence="2">Uncharacterized protein</fullName>
    </submittedName>
</protein>
<proteinExistence type="predicted"/>
<evidence type="ECO:0000313" key="2">
    <source>
        <dbReference type="EMBL" id="GJT59602.1"/>
    </source>
</evidence>
<feature type="compositionally biased region" description="Basic and acidic residues" evidence="1">
    <location>
        <begin position="148"/>
        <end position="159"/>
    </location>
</feature>
<reference evidence="2" key="2">
    <citation type="submission" date="2022-01" db="EMBL/GenBank/DDBJ databases">
        <authorList>
            <person name="Yamashiro T."/>
            <person name="Shiraishi A."/>
            <person name="Satake H."/>
            <person name="Nakayama K."/>
        </authorList>
    </citation>
    <scope>NUCLEOTIDE SEQUENCE</scope>
</reference>
<keyword evidence="3" id="KW-1185">Reference proteome</keyword>
<evidence type="ECO:0000313" key="3">
    <source>
        <dbReference type="Proteomes" id="UP001151760"/>
    </source>
</evidence>
<dbReference type="CDD" id="cd09272">
    <property type="entry name" value="RNase_HI_RT_Ty1"/>
    <property type="match status" value="1"/>
</dbReference>
<dbReference type="Proteomes" id="UP001151760">
    <property type="component" value="Unassembled WGS sequence"/>
</dbReference>
<organism evidence="2 3">
    <name type="scientific">Tanacetum coccineum</name>
    <dbReference type="NCBI Taxonomy" id="301880"/>
    <lineage>
        <taxon>Eukaryota</taxon>
        <taxon>Viridiplantae</taxon>
        <taxon>Streptophyta</taxon>
        <taxon>Embryophyta</taxon>
        <taxon>Tracheophyta</taxon>
        <taxon>Spermatophyta</taxon>
        <taxon>Magnoliopsida</taxon>
        <taxon>eudicotyledons</taxon>
        <taxon>Gunneridae</taxon>
        <taxon>Pentapetalae</taxon>
        <taxon>asterids</taxon>
        <taxon>campanulids</taxon>
        <taxon>Asterales</taxon>
        <taxon>Asteraceae</taxon>
        <taxon>Asteroideae</taxon>
        <taxon>Anthemideae</taxon>
        <taxon>Anthemidinae</taxon>
        <taxon>Tanacetum</taxon>
    </lineage>
</organism>
<gene>
    <name evidence="2" type="ORF">Tco_1003135</name>
</gene>
<sequence length="488" mass="56700">MNVSPIPTTRIDKDHPKDQIIGDFNSAIQTRRMTKIFDEHAMFDEIQAKMDVDHELAVRVTHEEQEKYTIEERATLLAEYFERKKKQMAAERAKEIRNKPPTRAQVRNRMITYLKHMEDGSHIKKAGKRIKRIIDSTSKQKSPKKSKVIKEQESAKSNEEAAVDYEQEKEELRMWLANLGSVDMEDIHIYKIIRADRNTSYHKTFSSMLRRFDRQDLMDLHRLVMKRFEDNTPEVHSLLMDGTLTCFNMLVEKRYPLIKEMLKKMLNWKLEAEAESTMAFELLKFIKRGLLGIMDFYNLVLLIQLDTAGDGLWYPRDSPFDLEAFSDSDYTGASIDRKSTIRAEYVAANCCGQVLWIQNQMLDYGFNFMNTKIYIDNESTIFIVNNPVFHSKTKHIEIRHHFIRDSHEKRLIQVIKIHTDHNVADFLTKAFDVSRFNFLVAGIDKKEFAIPGQTATGNEFSNPLMAGSLPKTISAKVSTASTNLVLLD</sequence>
<evidence type="ECO:0000256" key="1">
    <source>
        <dbReference type="SAM" id="MobiDB-lite"/>
    </source>
</evidence>
<dbReference type="PANTHER" id="PTHR11439:SF495">
    <property type="entry name" value="REVERSE TRANSCRIPTASE, RNA-DEPENDENT DNA POLYMERASE-RELATED"/>
    <property type="match status" value="1"/>
</dbReference>
<comment type="caution">
    <text evidence="2">The sequence shown here is derived from an EMBL/GenBank/DDBJ whole genome shotgun (WGS) entry which is preliminary data.</text>
</comment>
<dbReference type="PANTHER" id="PTHR11439">
    <property type="entry name" value="GAG-POL-RELATED RETROTRANSPOSON"/>
    <property type="match status" value="1"/>
</dbReference>
<dbReference type="EMBL" id="BQNB010017124">
    <property type="protein sequence ID" value="GJT59602.1"/>
    <property type="molecule type" value="Genomic_DNA"/>
</dbReference>
<name>A0ABQ5FAJ9_9ASTR</name>
<accession>A0ABQ5FAJ9</accession>
<reference evidence="2" key="1">
    <citation type="journal article" date="2022" name="Int. J. Mol. Sci.">
        <title>Draft Genome of Tanacetum Coccineum: Genomic Comparison of Closely Related Tanacetum-Family Plants.</title>
        <authorList>
            <person name="Yamashiro T."/>
            <person name="Shiraishi A."/>
            <person name="Nakayama K."/>
            <person name="Satake H."/>
        </authorList>
    </citation>
    <scope>NUCLEOTIDE SEQUENCE</scope>
</reference>
<feature type="region of interest" description="Disordered" evidence="1">
    <location>
        <begin position="133"/>
        <end position="160"/>
    </location>
</feature>